<reference evidence="1" key="1">
    <citation type="submission" date="2024-05" db="EMBL/GenBank/DDBJ databases">
        <title>Herbiconiux sp. A18JL235.</title>
        <authorList>
            <person name="Zhang G."/>
        </authorList>
    </citation>
    <scope>NUCLEOTIDE SEQUENCE</scope>
    <source>
        <strain evidence="1">A18JL235</strain>
    </source>
</reference>
<dbReference type="RefSeq" id="WP_368499685.1">
    <property type="nucleotide sequence ID" value="NZ_CP162511.1"/>
</dbReference>
<accession>A0AB39BL06</accession>
<protein>
    <submittedName>
        <fullName evidence="1">Uncharacterized protein</fullName>
    </submittedName>
</protein>
<dbReference type="EMBL" id="CP162511">
    <property type="protein sequence ID" value="XDI07312.1"/>
    <property type="molecule type" value="Genomic_DNA"/>
</dbReference>
<gene>
    <name evidence="1" type="ORF">ABFY20_09495</name>
</gene>
<sequence length="126" mass="13690">MSTDGHTAPIRSQALLAEWVEEFRAQGDGVAGTLDVLLQDGSDGRDTGLVIVRLKNAPADVFMQPRDYDDPFWEATLTARGDLSLTPYQLASLAAEIVVAGNLCTFLQFKSLEWDRESGLRGHGAP</sequence>
<evidence type="ECO:0000313" key="1">
    <source>
        <dbReference type="EMBL" id="XDI07312.1"/>
    </source>
</evidence>
<proteinExistence type="predicted"/>
<dbReference type="AlphaFoldDB" id="A0AB39BL06"/>
<name>A0AB39BL06_9MICO</name>
<organism evidence="1">
    <name type="scientific">Herbiconiux sp. A18JL235</name>
    <dbReference type="NCBI Taxonomy" id="3152363"/>
    <lineage>
        <taxon>Bacteria</taxon>
        <taxon>Bacillati</taxon>
        <taxon>Actinomycetota</taxon>
        <taxon>Actinomycetes</taxon>
        <taxon>Micrococcales</taxon>
        <taxon>Microbacteriaceae</taxon>
        <taxon>Herbiconiux</taxon>
    </lineage>
</organism>